<dbReference type="Pfam" id="PF12728">
    <property type="entry name" value="HTH_17"/>
    <property type="match status" value="1"/>
</dbReference>
<evidence type="ECO:0000259" key="1">
    <source>
        <dbReference type="SMART" id="SM00065"/>
    </source>
</evidence>
<evidence type="ECO:0000313" key="3">
    <source>
        <dbReference type="Proteomes" id="UP001166585"/>
    </source>
</evidence>
<dbReference type="Pfam" id="PF01590">
    <property type="entry name" value="GAF"/>
    <property type="match status" value="1"/>
</dbReference>
<proteinExistence type="predicted"/>
<dbReference type="Gene3D" id="1.10.1660.10">
    <property type="match status" value="1"/>
</dbReference>
<reference evidence="2" key="1">
    <citation type="submission" date="2021-05" db="EMBL/GenBank/DDBJ databases">
        <authorList>
            <person name="Sun Q."/>
            <person name="Inoue M."/>
        </authorList>
    </citation>
    <scope>NUCLEOTIDE SEQUENCE</scope>
    <source>
        <strain evidence="2">VKM B-3255</strain>
    </source>
</reference>
<dbReference type="InterPro" id="IPR029016">
    <property type="entry name" value="GAF-like_dom_sf"/>
</dbReference>
<dbReference type="EMBL" id="JAHCQH010000020">
    <property type="protein sequence ID" value="MBS9478457.1"/>
    <property type="molecule type" value="Genomic_DNA"/>
</dbReference>
<name>A0ABS5RBH4_9HYPH</name>
<evidence type="ECO:0000313" key="2">
    <source>
        <dbReference type="EMBL" id="MBS9478457.1"/>
    </source>
</evidence>
<keyword evidence="2" id="KW-0238">DNA-binding</keyword>
<gene>
    <name evidence="2" type="ORF">KIP89_15190</name>
</gene>
<dbReference type="InterPro" id="IPR010093">
    <property type="entry name" value="SinI_DNA-bd"/>
</dbReference>
<accession>A0ABS5RBH4</accession>
<dbReference type="SMART" id="SM00065">
    <property type="entry name" value="GAF"/>
    <property type="match status" value="1"/>
</dbReference>
<dbReference type="GO" id="GO:0003677">
    <property type="term" value="F:DNA binding"/>
    <property type="evidence" value="ECO:0007669"/>
    <property type="project" value="UniProtKB-KW"/>
</dbReference>
<dbReference type="InterPro" id="IPR041657">
    <property type="entry name" value="HTH_17"/>
</dbReference>
<dbReference type="Proteomes" id="UP001166585">
    <property type="component" value="Unassembled WGS sequence"/>
</dbReference>
<sequence length="368" mass="40439">MINAEKDILTTADTAKLLGVSVRTAQLLIEGGTIPSWKTPGGHRRVYRADVMALIESGGRSAPAPTSSTVVIIAAAVRLAQYRELAGQMPECTAEMFDDILAALVSIGAMKPHAIIVDLEDAVAELKPLIESLAENPALAQSRLLAVGRPSALSWELPARVMRVASPGEAMAALRKWIGGDEEPILEQDGLPYPIALNERQRLVALERTGLLDSPPEEAFDRLTWLAAQSLDTPIALMTLLTPTRQWFKSRIGLDLPETPRSWAFCNHTILQRQVFSVPDLSRDSRFADNPAVRGEPGFRFYAGAPVHDDEGFVVGSLCVIDQKPRTLDEREARTIEALAALASDEVRLRKMDRKLREMQRAKDRARP</sequence>
<dbReference type="SUPFAM" id="SSF55781">
    <property type="entry name" value="GAF domain-like"/>
    <property type="match status" value="1"/>
</dbReference>
<dbReference type="InterPro" id="IPR003018">
    <property type="entry name" value="GAF"/>
</dbReference>
<dbReference type="NCBIfam" id="TIGR01764">
    <property type="entry name" value="excise"/>
    <property type="match status" value="1"/>
</dbReference>
<dbReference type="PANTHER" id="PTHR43102">
    <property type="entry name" value="SLR1143 PROTEIN"/>
    <property type="match status" value="1"/>
</dbReference>
<organism evidence="2 3">
    <name type="scientific">Ancylobacter radicis</name>
    <dbReference type="NCBI Taxonomy" id="2836179"/>
    <lineage>
        <taxon>Bacteria</taxon>
        <taxon>Pseudomonadati</taxon>
        <taxon>Pseudomonadota</taxon>
        <taxon>Alphaproteobacteria</taxon>
        <taxon>Hyphomicrobiales</taxon>
        <taxon>Xanthobacteraceae</taxon>
        <taxon>Ancylobacter</taxon>
    </lineage>
</organism>
<comment type="caution">
    <text evidence="2">The sequence shown here is derived from an EMBL/GenBank/DDBJ whole genome shotgun (WGS) entry which is preliminary data.</text>
</comment>
<dbReference type="SUPFAM" id="SSF46955">
    <property type="entry name" value="Putative DNA-binding domain"/>
    <property type="match status" value="1"/>
</dbReference>
<keyword evidence="3" id="KW-1185">Reference proteome</keyword>
<dbReference type="InterPro" id="IPR009061">
    <property type="entry name" value="DNA-bd_dom_put_sf"/>
</dbReference>
<protein>
    <submittedName>
        <fullName evidence="2">Excisionase family DNA-binding protein</fullName>
    </submittedName>
</protein>
<dbReference type="PANTHER" id="PTHR43102:SF2">
    <property type="entry name" value="GAF DOMAIN-CONTAINING PROTEIN"/>
    <property type="match status" value="1"/>
</dbReference>
<feature type="domain" description="GAF" evidence="1">
    <location>
        <begin position="215"/>
        <end position="357"/>
    </location>
</feature>
<dbReference type="Gene3D" id="3.30.450.40">
    <property type="match status" value="1"/>
</dbReference>